<dbReference type="GO" id="GO:0004808">
    <property type="term" value="F:tRNA (5-methylaminomethyl-2-thiouridylate)(34)-methyltransferase activity"/>
    <property type="evidence" value="ECO:0007669"/>
    <property type="project" value="UniProtKB-EC"/>
</dbReference>
<dbReference type="NCBIfam" id="TIGR03197">
    <property type="entry name" value="MnmC_Cterm"/>
    <property type="match status" value="1"/>
</dbReference>
<keyword evidence="4 10" id="KW-0808">Transferase</keyword>
<dbReference type="AlphaFoldDB" id="A0A379ATG8"/>
<keyword evidence="14" id="KW-1185">Reference proteome</keyword>
<keyword evidence="7 10" id="KW-0274">FAD</keyword>
<dbReference type="GO" id="GO:0002098">
    <property type="term" value="P:tRNA wobble uridine modification"/>
    <property type="evidence" value="ECO:0007669"/>
    <property type="project" value="TreeGrafter"/>
</dbReference>
<dbReference type="PANTHER" id="PTHR13847:SF283">
    <property type="entry name" value="TRNA 5-METHYLAMINOMETHYL-2-THIOURIDINE BIOSYNTHESIS BIFUNCTIONAL PROTEIN MNMC"/>
    <property type="match status" value="1"/>
</dbReference>
<dbReference type="EMBL" id="UGSP01000001">
    <property type="protein sequence ID" value="SUB24869.1"/>
    <property type="molecule type" value="Genomic_DNA"/>
</dbReference>
<comment type="function">
    <text evidence="10">Catalyzes the last two steps in the biosynthesis of 5-methylaminomethyl-2-thiouridine (mnm(5)s(2)U) at the wobble position (U34) in tRNA. Catalyzes the FAD-dependent demodification of cmnm(5)s(2)U34 to nm(5)s(2)U34, followed by the transfer of a methyl group from S-adenosyl-L-methionine to nm(5)s(2)U34, to form mnm(5)s(2)U34.</text>
</comment>
<keyword evidence="9 10" id="KW-0511">Multifunctional enzyme</keyword>
<keyword evidence="5 10" id="KW-0949">S-adenosyl-L-methionine</keyword>
<reference evidence="13 14" key="1">
    <citation type="submission" date="2018-06" db="EMBL/GenBank/DDBJ databases">
        <authorList>
            <consortium name="Pathogen Informatics"/>
            <person name="Doyle S."/>
        </authorList>
    </citation>
    <scope>NUCLEOTIDE SEQUENCE [LARGE SCALE GENOMIC DNA]</scope>
    <source>
        <strain evidence="14">NCTC 11297</strain>
    </source>
</reference>
<dbReference type="InterPro" id="IPR006076">
    <property type="entry name" value="FAD-dep_OxRdtase"/>
</dbReference>
<dbReference type="InterPro" id="IPR047785">
    <property type="entry name" value="tRNA_MNMC2"/>
</dbReference>
<dbReference type="Gene3D" id="3.40.50.150">
    <property type="entry name" value="Vaccinia Virus protein VP39"/>
    <property type="match status" value="1"/>
</dbReference>
<evidence type="ECO:0000256" key="9">
    <source>
        <dbReference type="ARBA" id="ARBA00023268"/>
    </source>
</evidence>
<evidence type="ECO:0000313" key="14">
    <source>
        <dbReference type="Proteomes" id="UP000255098"/>
    </source>
</evidence>
<organism evidence="13 14">
    <name type="scientific">Avibacterium avium</name>
    <name type="common">Pasteurella avium</name>
    <dbReference type="NCBI Taxonomy" id="751"/>
    <lineage>
        <taxon>Bacteria</taxon>
        <taxon>Pseudomonadati</taxon>
        <taxon>Pseudomonadota</taxon>
        <taxon>Gammaproteobacteria</taxon>
        <taxon>Pasteurellales</taxon>
        <taxon>Pasteurellaceae</taxon>
        <taxon>Avibacterium</taxon>
    </lineage>
</organism>
<evidence type="ECO:0000256" key="3">
    <source>
        <dbReference type="ARBA" id="ARBA00022630"/>
    </source>
</evidence>
<dbReference type="EC" id="2.1.1.61" evidence="10"/>
<keyword evidence="6 10" id="KW-0819">tRNA processing</keyword>
<evidence type="ECO:0000256" key="6">
    <source>
        <dbReference type="ARBA" id="ARBA00022694"/>
    </source>
</evidence>
<feature type="domain" description="FAD dependent oxidoreductase" evidence="11">
    <location>
        <begin position="274"/>
        <end position="647"/>
    </location>
</feature>
<keyword evidence="3 10" id="KW-0285">Flavoprotein</keyword>
<dbReference type="Gene3D" id="3.50.50.60">
    <property type="entry name" value="FAD/NAD(P)-binding domain"/>
    <property type="match status" value="1"/>
</dbReference>
<evidence type="ECO:0000313" key="13">
    <source>
        <dbReference type="EMBL" id="SUB24869.1"/>
    </source>
</evidence>
<dbReference type="InterPro" id="IPR029063">
    <property type="entry name" value="SAM-dependent_MTases_sf"/>
</dbReference>
<dbReference type="FunFam" id="3.40.50.150:FF:000107">
    <property type="entry name" value="tRNA 5-methylaminomethyl-2-thiouridine biosynthesis bifunctional protein MnmC"/>
    <property type="match status" value="1"/>
</dbReference>
<gene>
    <name evidence="10 13" type="primary">mnmC</name>
    <name evidence="13" type="ORF">NCTC11297_01937</name>
</gene>
<dbReference type="NCBIfam" id="NF033855">
    <property type="entry name" value="tRNA_MNMC2"/>
    <property type="match status" value="1"/>
</dbReference>
<protein>
    <recommendedName>
        <fullName evidence="10">tRNA 5-methylaminomethyl-2-thiouridine biosynthesis bifunctional protein MnmC</fullName>
        <shortName evidence="10">tRNA mnm(5)s(2)U biosynthesis bifunctional protein</shortName>
    </recommendedName>
    <domain>
        <recommendedName>
            <fullName evidence="10">tRNA (mnm(5)s(2)U34)-methyltransferase</fullName>
            <ecNumber evidence="10">2.1.1.61</ecNumber>
        </recommendedName>
    </domain>
    <domain>
        <recommendedName>
            <fullName evidence="10">FAD-dependent cmnm(5)s(2)U34 oxidoreductase</fullName>
            <ecNumber evidence="10">1.5.-.-</ecNumber>
        </recommendedName>
    </domain>
</protein>
<feature type="domain" description="MnmC-like methyltransferase" evidence="12">
    <location>
        <begin position="120"/>
        <end position="245"/>
    </location>
</feature>
<evidence type="ECO:0000256" key="4">
    <source>
        <dbReference type="ARBA" id="ARBA00022679"/>
    </source>
</evidence>
<dbReference type="GO" id="GO:0050660">
    <property type="term" value="F:flavin adenine dinucleotide binding"/>
    <property type="evidence" value="ECO:0007669"/>
    <property type="project" value="UniProtKB-UniRule"/>
</dbReference>
<evidence type="ECO:0000259" key="12">
    <source>
        <dbReference type="Pfam" id="PF05430"/>
    </source>
</evidence>
<evidence type="ECO:0000256" key="5">
    <source>
        <dbReference type="ARBA" id="ARBA00022691"/>
    </source>
</evidence>
<dbReference type="HAMAP" id="MF_01102">
    <property type="entry name" value="MnmC"/>
    <property type="match status" value="1"/>
</dbReference>
<comment type="similarity">
    <text evidence="10">In the C-terminal section; belongs to the DAO family.</text>
</comment>
<feature type="region of interest" description="tRNA (mnm(5)s(2)U34)-methyltransferase" evidence="10">
    <location>
        <begin position="1"/>
        <end position="245"/>
    </location>
</feature>
<dbReference type="GO" id="GO:0032259">
    <property type="term" value="P:methylation"/>
    <property type="evidence" value="ECO:0007669"/>
    <property type="project" value="UniProtKB-KW"/>
</dbReference>
<comment type="similarity">
    <text evidence="10">In the N-terminal section; belongs to the methyltransferase superfamily. tRNA (mnm(5)s(2)U34)-methyltransferase family.</text>
</comment>
<dbReference type="Gene3D" id="3.30.9.10">
    <property type="entry name" value="D-Amino Acid Oxidase, subunit A, domain 2"/>
    <property type="match status" value="1"/>
</dbReference>
<keyword evidence="2 10" id="KW-0489">Methyltransferase</keyword>
<sequence length="681" mass="77244">MPAKMFKLNHAEIYFNQENTPVSHQFDDVYFSNQDGLAESRYVFQQGNALWERWHQFNQRHFVIAETGFGTGLNFFAVTQLFRQFRQANPHSPLKRLFFISFEKYPLNPTQLAQTHQPYPEFADLSTQLCRHWQPMITGCQRFHFAESTLDIWFGEIAESLPQLGDYMQNRIDAWFLDGFSPSKNPQMWNEQLYNAMFDYCKPNGTFATFTAASAVRKGLENAGFSVHKRKGYGKKRECLAGVKPENSAKNHRTYAISTPWYLPQAAQMNEAQDIAIIGGGIASAFIALSLLQRGANITLYCEDEQTALNASGNKQGAFYPQLSDDDERNIRFYIHAFLYGQQQLHWAIEQGIEFERDFCGVALCAYDHKSAMKLNKISHLDLPEALFQRLSQAELSEKVGLLLPCDGAFIPQGAWLAPRQFVQNLFAYLQKRGVTIKTSQKITALSQQGEGWLLTNSQGETFSHHIAIIANGHKLKDFSQTVQLPVYPVRGQVSQIPTTAQLKHLKAVLCYDGYLTPADQEQTSHCIGASHVRDNQDRQFSQQEQQENQHKIQQNLSGVEWVNEIDTSGNLARVGVRCSVRDRIPMVGNVPDFAQQVEDYKNLFNLRRRKQPIPPAATHHNLYLIGALGSRGLTSAPLLGEVLASLIYGEPLPLSEDILHQLSPNRSWIRKLLKGTPVNN</sequence>
<dbReference type="NCBIfam" id="NF002484">
    <property type="entry name" value="PRK01747.1-5"/>
    <property type="match status" value="1"/>
</dbReference>
<evidence type="ECO:0000256" key="2">
    <source>
        <dbReference type="ARBA" id="ARBA00022603"/>
    </source>
</evidence>
<comment type="cofactor">
    <cofactor evidence="10">
        <name>FAD</name>
        <dbReference type="ChEBI" id="CHEBI:57692"/>
    </cofactor>
</comment>
<dbReference type="PANTHER" id="PTHR13847">
    <property type="entry name" value="SARCOSINE DEHYDROGENASE-RELATED"/>
    <property type="match status" value="1"/>
</dbReference>
<dbReference type="Pfam" id="PF05430">
    <property type="entry name" value="Methyltransf_30"/>
    <property type="match status" value="1"/>
</dbReference>
<comment type="catalytic activity">
    <reaction evidence="10">
        <text>5-aminomethyl-2-thiouridine(34) in tRNA + S-adenosyl-L-methionine = 5-methylaminomethyl-2-thiouridine(34) in tRNA + S-adenosyl-L-homocysteine + H(+)</text>
        <dbReference type="Rhea" id="RHEA:19569"/>
        <dbReference type="Rhea" id="RHEA-COMP:10195"/>
        <dbReference type="Rhea" id="RHEA-COMP:10197"/>
        <dbReference type="ChEBI" id="CHEBI:15378"/>
        <dbReference type="ChEBI" id="CHEBI:57856"/>
        <dbReference type="ChEBI" id="CHEBI:59789"/>
        <dbReference type="ChEBI" id="CHEBI:74454"/>
        <dbReference type="ChEBI" id="CHEBI:74455"/>
        <dbReference type="EC" id="2.1.1.61"/>
    </reaction>
</comment>
<keyword evidence="8 10" id="KW-0560">Oxidoreductase</keyword>
<dbReference type="NCBIfam" id="NF002481">
    <property type="entry name" value="PRK01747.1-2"/>
    <property type="match status" value="1"/>
</dbReference>
<dbReference type="InterPro" id="IPR023032">
    <property type="entry name" value="tRNA_MAMT_biosynth_bifunc_MnmC"/>
</dbReference>
<dbReference type="EC" id="1.5.-.-" evidence="10"/>
<evidence type="ECO:0000256" key="1">
    <source>
        <dbReference type="ARBA" id="ARBA00022490"/>
    </source>
</evidence>
<evidence type="ECO:0000256" key="10">
    <source>
        <dbReference type="HAMAP-Rule" id="MF_01102"/>
    </source>
</evidence>
<dbReference type="GO" id="GO:0016645">
    <property type="term" value="F:oxidoreductase activity, acting on the CH-NH group of donors"/>
    <property type="evidence" value="ECO:0007669"/>
    <property type="project" value="InterPro"/>
</dbReference>
<name>A0A379ATG8_AVIAV</name>
<keyword evidence="1 10" id="KW-0963">Cytoplasm</keyword>
<dbReference type="InterPro" id="IPR008471">
    <property type="entry name" value="MnmC-like_methylTransf"/>
</dbReference>
<comment type="subcellular location">
    <subcellularLocation>
        <location evidence="10">Cytoplasm</location>
    </subcellularLocation>
</comment>
<dbReference type="Proteomes" id="UP000255098">
    <property type="component" value="Unassembled WGS sequence"/>
</dbReference>
<dbReference type="SUPFAM" id="SSF51905">
    <property type="entry name" value="FAD/NAD(P)-binding domain"/>
    <property type="match status" value="1"/>
</dbReference>
<feature type="region of interest" description="FAD-dependent cmnm(5)s(2)U34 oxidoreductase" evidence="10">
    <location>
        <begin position="278"/>
        <end position="681"/>
    </location>
</feature>
<dbReference type="Pfam" id="PF01266">
    <property type="entry name" value="DAO"/>
    <property type="match status" value="1"/>
</dbReference>
<dbReference type="GO" id="GO:0005737">
    <property type="term" value="C:cytoplasm"/>
    <property type="evidence" value="ECO:0007669"/>
    <property type="project" value="UniProtKB-SubCell"/>
</dbReference>
<evidence type="ECO:0000256" key="8">
    <source>
        <dbReference type="ARBA" id="ARBA00023002"/>
    </source>
</evidence>
<dbReference type="InterPro" id="IPR017610">
    <property type="entry name" value="tRNA_S-uridine_synth_MnmC_C"/>
</dbReference>
<proteinExistence type="inferred from homology"/>
<evidence type="ECO:0000256" key="7">
    <source>
        <dbReference type="ARBA" id="ARBA00022827"/>
    </source>
</evidence>
<evidence type="ECO:0000259" key="11">
    <source>
        <dbReference type="Pfam" id="PF01266"/>
    </source>
</evidence>
<accession>A0A379ATG8</accession>
<dbReference type="InterPro" id="IPR036188">
    <property type="entry name" value="FAD/NAD-bd_sf"/>
</dbReference>